<gene>
    <name evidence="1" type="ORF">CLIB1444_12S03532</name>
</gene>
<sequence>MEYYDSSLLSVLAPLIVIQCNEHPEVLKYFESFDISGNFWHNSILRNRLSNLKFLIRSVKENQIIEHLEKDPPHHSILSPFNINSDTFPNGILTYKWFKKYQETKPFVVVNIMDLPSDPLDDEALTSKINDMKNSYSRFGIKLVVIIISANKEVSDDDDRLNRLRQLTGLTRSTGLVYINQNKKDEEMIISSLLNNLKTSAVDFYSDIELKIKKRSKKYYTVPSSSNIDTTIELTPKFLETRNLIKQGIINQYLHPHSLESSIKSFEISYTNLIEILKDNYFEFAKDSISDHDLKIYHQLRILIDIVAFHIVRCYLSIDEPIIAIKKHQAHIINVKSAINNRIDLNQWISIQYCWLNELLDLVPNAGTKHKQGINFYGGVKYDSFEIFTNPSLIILQAVNHLKPVKPHQLNYLSDFTTEDLKSKKLALLKKASKFDNQHSLATYINFQIAEELFKANDNDCLKYYEKSVSDNVNINNIINSRLIKINQNLGNLKESLILILQSNCKDTEVPMFEQPVDLNVSFFDIETLFIDRNNIEGKVSDVSVYDELVGQIKFKPKVTLEGELNIDKVTVHFNSNIEDMIFNHDGSKECQKVSFGDGNFSLKDFEILEFSKVIEKSGTYQIESIEVESTLKIKTTIIHNKEKFSKQKIKPYDYYMKKVEGKFIPVPVKLPSVFSNSIKVSPIKPNVVISMINPVESIVIGEKIDLKFKIGFKNERHLSYHKVSLNPRIKVIEDDSIIDSKINWEGLKDDESLVLDNLNTDESIEKSLNLSIFYSSLQSVTDKSYQVKIDLKLLVEEDKDDDLIAYESASYIIPILKQPFLCKFAISPKYRHNEDMPNPFILHGKQSMPIVTRVWSGKLNIVGDMEIVKVDYSIKPQSSEIVVDILPESDERNQIFTTRSKNGISQRNVTMVINADIQWARPQGTINHYQTPEYEILLPLTDPRVLLDIEQHQQNVKLKYIIENPTPRIFQFQTKLVDENERFVWNFEESQTPLVLNKFPVLPFNRFIIEYQTSYNSTEELIQLPQLKVFDLQYKVSLPTLPVSNDIIIKENILYIKKQVE</sequence>
<keyword evidence="2" id="KW-1185">Reference proteome</keyword>
<organism evidence="1 2">
    <name type="scientific">[Candida] jaroonii</name>
    <dbReference type="NCBI Taxonomy" id="467808"/>
    <lineage>
        <taxon>Eukaryota</taxon>
        <taxon>Fungi</taxon>
        <taxon>Dikarya</taxon>
        <taxon>Ascomycota</taxon>
        <taxon>Saccharomycotina</taxon>
        <taxon>Pichiomycetes</taxon>
        <taxon>Debaryomycetaceae</taxon>
        <taxon>Yamadazyma</taxon>
    </lineage>
</organism>
<dbReference type="EMBL" id="CALSDN010000012">
    <property type="protein sequence ID" value="CAH6723068.1"/>
    <property type="molecule type" value="Genomic_DNA"/>
</dbReference>
<comment type="caution">
    <text evidence="1">The sequence shown here is derived from an EMBL/GenBank/DDBJ whole genome shotgun (WGS) entry which is preliminary data.</text>
</comment>
<accession>A0ACA9YEC9</accession>
<proteinExistence type="predicted"/>
<evidence type="ECO:0000313" key="2">
    <source>
        <dbReference type="Proteomes" id="UP001152531"/>
    </source>
</evidence>
<evidence type="ECO:0000313" key="1">
    <source>
        <dbReference type="EMBL" id="CAH6723068.1"/>
    </source>
</evidence>
<protein>
    <submittedName>
        <fullName evidence="1">Uncharacterized protein</fullName>
    </submittedName>
</protein>
<name>A0ACA9YEC9_9ASCO</name>
<reference evidence="1" key="1">
    <citation type="submission" date="2022-06" db="EMBL/GenBank/DDBJ databases">
        <authorList>
            <person name="Legras J.-L."/>
            <person name="Devillers H."/>
            <person name="Grondin C."/>
        </authorList>
    </citation>
    <scope>NUCLEOTIDE SEQUENCE</scope>
    <source>
        <strain evidence="1">CLIB 1444</strain>
    </source>
</reference>
<dbReference type="Proteomes" id="UP001152531">
    <property type="component" value="Unassembled WGS sequence"/>
</dbReference>